<dbReference type="CDD" id="cd12148">
    <property type="entry name" value="fungal_TF_MHR"/>
    <property type="match status" value="1"/>
</dbReference>
<reference evidence="5 6" key="1">
    <citation type="submission" date="2017-08" db="EMBL/GenBank/DDBJ databases">
        <title>Harnessing the power of phylogenomics to disentangle the directionality and signatures of interkingdom host jumping in the parasitic fungal genus Tolypocladium.</title>
        <authorList>
            <person name="Quandt C.A."/>
            <person name="Patterson W."/>
            <person name="Spatafora J.W."/>
        </authorList>
    </citation>
    <scope>NUCLEOTIDE SEQUENCE [LARGE SCALE GENOMIC DNA]</scope>
    <source>
        <strain evidence="5 6">CBS 113982</strain>
    </source>
</reference>
<comment type="caution">
    <text evidence="5">The sequence shown here is derived from an EMBL/GenBank/DDBJ whole genome shotgun (WGS) entry which is preliminary data.</text>
</comment>
<evidence type="ECO:0000259" key="4">
    <source>
        <dbReference type="PROSITE" id="PS50048"/>
    </source>
</evidence>
<comment type="subcellular location">
    <subcellularLocation>
        <location evidence="1">Nucleus</location>
    </subcellularLocation>
</comment>
<dbReference type="GO" id="GO:0000981">
    <property type="term" value="F:DNA-binding transcription factor activity, RNA polymerase II-specific"/>
    <property type="evidence" value="ECO:0007669"/>
    <property type="project" value="InterPro"/>
</dbReference>
<accession>A0A2K3QJ45</accession>
<dbReference type="OrthoDB" id="415590at2759"/>
<dbReference type="PROSITE" id="PS50048">
    <property type="entry name" value="ZN2_CY6_FUNGAL_2"/>
    <property type="match status" value="1"/>
</dbReference>
<evidence type="ECO:0000256" key="3">
    <source>
        <dbReference type="SAM" id="MobiDB-lite"/>
    </source>
</evidence>
<feature type="region of interest" description="Disordered" evidence="3">
    <location>
        <begin position="222"/>
        <end position="256"/>
    </location>
</feature>
<evidence type="ECO:0000256" key="2">
    <source>
        <dbReference type="ARBA" id="ARBA00023242"/>
    </source>
</evidence>
<dbReference type="GO" id="GO:0000976">
    <property type="term" value="F:transcription cis-regulatory region binding"/>
    <property type="evidence" value="ECO:0007669"/>
    <property type="project" value="TreeGrafter"/>
</dbReference>
<dbReference type="STRING" id="45235.A0A2K3QJ45"/>
<dbReference type="InterPro" id="IPR001138">
    <property type="entry name" value="Zn2Cys6_DnaBD"/>
</dbReference>
<keyword evidence="6" id="KW-1185">Reference proteome</keyword>
<dbReference type="GO" id="GO:0045944">
    <property type="term" value="P:positive regulation of transcription by RNA polymerase II"/>
    <property type="evidence" value="ECO:0007669"/>
    <property type="project" value="TreeGrafter"/>
</dbReference>
<evidence type="ECO:0000313" key="6">
    <source>
        <dbReference type="Proteomes" id="UP000236621"/>
    </source>
</evidence>
<dbReference type="SUPFAM" id="SSF57701">
    <property type="entry name" value="Zn2/Cys6 DNA-binding domain"/>
    <property type="match status" value="1"/>
</dbReference>
<dbReference type="PROSITE" id="PS00463">
    <property type="entry name" value="ZN2_CY6_FUNGAL_1"/>
    <property type="match status" value="1"/>
</dbReference>
<gene>
    <name evidence="5" type="ORF">TCAP_02518</name>
</gene>
<dbReference type="Gene3D" id="4.10.240.10">
    <property type="entry name" value="Zn(2)-C6 fungal-type DNA-binding domain"/>
    <property type="match status" value="1"/>
</dbReference>
<dbReference type="InterPro" id="IPR021858">
    <property type="entry name" value="Fun_TF"/>
</dbReference>
<protein>
    <recommendedName>
        <fullName evidence="4">Zn(2)-C6 fungal-type domain-containing protein</fullName>
    </recommendedName>
</protein>
<organism evidence="5 6">
    <name type="scientific">Tolypocladium capitatum</name>
    <dbReference type="NCBI Taxonomy" id="45235"/>
    <lineage>
        <taxon>Eukaryota</taxon>
        <taxon>Fungi</taxon>
        <taxon>Dikarya</taxon>
        <taxon>Ascomycota</taxon>
        <taxon>Pezizomycotina</taxon>
        <taxon>Sordariomycetes</taxon>
        <taxon>Hypocreomycetidae</taxon>
        <taxon>Hypocreales</taxon>
        <taxon>Ophiocordycipitaceae</taxon>
        <taxon>Tolypocladium</taxon>
    </lineage>
</organism>
<keyword evidence="2" id="KW-0539">Nucleus</keyword>
<feature type="compositionally biased region" description="Acidic residues" evidence="3">
    <location>
        <begin position="236"/>
        <end position="247"/>
    </location>
</feature>
<dbReference type="SMART" id="SM00066">
    <property type="entry name" value="GAL4"/>
    <property type="match status" value="1"/>
</dbReference>
<evidence type="ECO:0000313" key="5">
    <source>
        <dbReference type="EMBL" id="PNY27554.1"/>
    </source>
</evidence>
<dbReference type="EMBL" id="NRSZ01000388">
    <property type="protein sequence ID" value="PNY27554.1"/>
    <property type="molecule type" value="Genomic_DNA"/>
</dbReference>
<evidence type="ECO:0000256" key="1">
    <source>
        <dbReference type="ARBA" id="ARBA00004123"/>
    </source>
</evidence>
<dbReference type="GO" id="GO:0008270">
    <property type="term" value="F:zinc ion binding"/>
    <property type="evidence" value="ECO:0007669"/>
    <property type="project" value="InterPro"/>
</dbReference>
<dbReference type="GO" id="GO:0005634">
    <property type="term" value="C:nucleus"/>
    <property type="evidence" value="ECO:0007669"/>
    <property type="project" value="UniProtKB-SubCell"/>
</dbReference>
<name>A0A2K3QJ45_9HYPO</name>
<dbReference type="InterPro" id="IPR036864">
    <property type="entry name" value="Zn2-C6_fun-type_DNA-bd_sf"/>
</dbReference>
<feature type="domain" description="Zn(2)-C6 fungal-type" evidence="4">
    <location>
        <begin position="17"/>
        <end position="47"/>
    </location>
</feature>
<dbReference type="Proteomes" id="UP000236621">
    <property type="component" value="Unassembled WGS sequence"/>
</dbReference>
<feature type="region of interest" description="Disordered" evidence="3">
    <location>
        <begin position="95"/>
        <end position="149"/>
    </location>
</feature>
<dbReference type="PANTHER" id="PTHR37534">
    <property type="entry name" value="TRANSCRIPTIONAL ACTIVATOR PROTEIN UGA3"/>
    <property type="match status" value="1"/>
</dbReference>
<sequence length="646" mass="71754">MAGHDAALEKPSRTRTGCLNCRRKKRKCDERHPSCGACCKGNQPCEWGLRLSFRAENARHLDRGHPSMRTAARRRPRGYEILDITSEVIRDYHASLPPGLDGHTHLPRTRSATGPDSAPRSSGAMERPFDGVDPPLTTAADASPTARRQTENAVANLLYLSHGGQPREMPGSMSVEHMAQPQDFTSDGISTEDGVFLPGSVYREPLGRYQIASSIVFSQVRRRAGRPPGPEADNTIGEDDATMDDGPPETKDMTLASARPAPLSKEVECTLWRNWFNHIAPWLDMFDSERHFQYMLPTMAHDHDHLRYSMLALSARQMELKKHTTLPADYGLSLYQEAIHRLLPNIPSPSTAVVASYVILCVLEVLSCSPKAWKRHLEGCARLMETVGFAGLAGGLEQALFWCFARMDVCGGLVSSVAALIPASHWASASSMNLGDHVRALRPNKELTSWANYAVYLTVQVLDLLAPLSDTSDYVPNRADPEFRTRWLRLWKYISDWPESRPAPLCPVMTIPSSDSSPFPTIIFSNPAAVSGNQLYHTASLLMLQNHPHGVRLSPKPRSIFWHARRVCAISISTDHHGAWINGVQPLWIAGRCMSRPAEHKAIIELLERIETESGWGTQWQVDDLEAFWGTSSGLHVTGTEHTAHK</sequence>
<dbReference type="AlphaFoldDB" id="A0A2K3QJ45"/>
<dbReference type="Pfam" id="PF11951">
    <property type="entry name" value="Fungal_trans_2"/>
    <property type="match status" value="1"/>
</dbReference>
<dbReference type="PANTHER" id="PTHR37534:SF4">
    <property type="entry name" value="ZN(II)2CYS6 TRANSCRIPTION FACTOR (EUROFUNG)"/>
    <property type="match status" value="1"/>
</dbReference>
<proteinExistence type="predicted"/>
<dbReference type="Pfam" id="PF00172">
    <property type="entry name" value="Zn_clus"/>
    <property type="match status" value="1"/>
</dbReference>
<dbReference type="CDD" id="cd00067">
    <property type="entry name" value="GAL4"/>
    <property type="match status" value="1"/>
</dbReference>